<dbReference type="OrthoDB" id="19623at2759"/>
<evidence type="ECO:0000256" key="1">
    <source>
        <dbReference type="ARBA" id="ARBA00006235"/>
    </source>
</evidence>
<name>A0A8K0EXL6_BRALA</name>
<dbReference type="SUPFAM" id="SSF52540">
    <property type="entry name" value="P-loop containing nucleoside triphosphate hydrolases"/>
    <property type="match status" value="1"/>
</dbReference>
<organism evidence="2 3">
    <name type="scientific">Branchiostoma lanceolatum</name>
    <name type="common">Common lancelet</name>
    <name type="synonym">Amphioxus lanceolatum</name>
    <dbReference type="NCBI Taxonomy" id="7740"/>
    <lineage>
        <taxon>Eukaryota</taxon>
        <taxon>Metazoa</taxon>
        <taxon>Chordata</taxon>
        <taxon>Cephalochordata</taxon>
        <taxon>Leptocardii</taxon>
        <taxon>Amphioxiformes</taxon>
        <taxon>Branchiostomatidae</taxon>
        <taxon>Branchiostoma</taxon>
    </lineage>
</organism>
<proteinExistence type="inferred from homology"/>
<comment type="similarity">
    <text evidence="1">Belongs to the ClpA/ClpB family. Torsin subfamily.</text>
</comment>
<dbReference type="GO" id="GO:0005737">
    <property type="term" value="C:cytoplasm"/>
    <property type="evidence" value="ECO:0007669"/>
    <property type="project" value="UniProtKB-ARBA"/>
</dbReference>
<dbReference type="Gene3D" id="3.40.50.300">
    <property type="entry name" value="P-loop containing nucleotide triphosphate hydrolases"/>
    <property type="match status" value="1"/>
</dbReference>
<evidence type="ECO:0000313" key="3">
    <source>
        <dbReference type="Proteomes" id="UP000838412"/>
    </source>
</evidence>
<dbReference type="InterPro" id="IPR010448">
    <property type="entry name" value="Torsin"/>
</dbReference>
<dbReference type="EMBL" id="OV696693">
    <property type="protein sequence ID" value="CAH1272664.1"/>
    <property type="molecule type" value="Genomic_DNA"/>
</dbReference>
<gene>
    <name evidence="2" type="primary">TOR1A</name>
    <name evidence="2" type="ORF">BLAG_LOCUS24247</name>
</gene>
<evidence type="ECO:0000313" key="2">
    <source>
        <dbReference type="EMBL" id="CAH1272664.1"/>
    </source>
</evidence>
<keyword evidence="3" id="KW-1185">Reference proteome</keyword>
<dbReference type="PANTHER" id="PTHR10760:SF2">
    <property type="entry name" value="LD13476P-RELATED"/>
    <property type="match status" value="1"/>
</dbReference>
<dbReference type="GO" id="GO:0005524">
    <property type="term" value="F:ATP binding"/>
    <property type="evidence" value="ECO:0007669"/>
    <property type="project" value="InterPro"/>
</dbReference>
<dbReference type="InterPro" id="IPR027417">
    <property type="entry name" value="P-loop_NTPase"/>
</dbReference>
<dbReference type="GO" id="GO:0012505">
    <property type="term" value="C:endomembrane system"/>
    <property type="evidence" value="ECO:0007669"/>
    <property type="project" value="UniProtKB-ARBA"/>
</dbReference>
<accession>A0A8K0EXL6</accession>
<dbReference type="GO" id="GO:0016887">
    <property type="term" value="F:ATP hydrolysis activity"/>
    <property type="evidence" value="ECO:0007669"/>
    <property type="project" value="InterPro"/>
</dbReference>
<reference evidence="2" key="1">
    <citation type="submission" date="2022-01" db="EMBL/GenBank/DDBJ databases">
        <authorList>
            <person name="Braso-Vives M."/>
        </authorList>
    </citation>
    <scope>NUCLEOTIDE SEQUENCE</scope>
</reference>
<protein>
    <submittedName>
        <fullName evidence="2">TOR1A protein</fullName>
    </submittedName>
</protein>
<dbReference type="Proteomes" id="UP000838412">
    <property type="component" value="Chromosome 8"/>
</dbReference>
<dbReference type="AlphaFoldDB" id="A0A8K0EXL6"/>
<dbReference type="PANTHER" id="PTHR10760">
    <property type="entry name" value="TORSIN"/>
    <property type="match status" value="1"/>
</dbReference>
<sequence>MFKPNVTYLESIITRRLHGQPLVLKLVTESLRDHLGSHAPSKALLLSFHGPPGVGKNYISGMIAEAMFEGGLESPYDKLHREIPEKVQSCQHVMFIFDEMDKMPQNLIDTIKPFVEENVHVDGIDYRKTIFLFLSNTAAEPIIDKTLELRRRGVNRESFRLKDFEQVIITNALGEQPWCPDLRIEGLTSPAMGDYRNTNTRADRPVYKHTEYELYMFFDGNNWRVGEEQRTKATALMILEDKVMRPEESKKHWIELRDGSWEDVPEVQVTCLDAPPAGGPHVCTKIKSYPCIETSIEEHEVMCWLFWTCLSQRTVRRKTACSQTQYFCCDGFTQLGTECVKGTGFWQAELLSHNLVNHVVPFLPLEREQVEMCARDVMLEKGLEHLLTGAKLRQISDELRYMPKGEKIQYSEHGCRPVRSKVSMHVKS</sequence>
<dbReference type="Pfam" id="PF06309">
    <property type="entry name" value="Torsin"/>
    <property type="match status" value="1"/>
</dbReference>